<dbReference type="PANTHER" id="PTHR34474">
    <property type="entry name" value="SIGNAL TRANSDUCTION PROTEIN TRAP"/>
    <property type="match status" value="1"/>
</dbReference>
<dbReference type="PANTHER" id="PTHR34474:SF2">
    <property type="entry name" value="SIGNAL TRANSDUCTION PROTEIN TRAP"/>
    <property type="match status" value="1"/>
</dbReference>
<dbReference type="EMBL" id="CP017962">
    <property type="protein sequence ID" value="APC47949.1"/>
    <property type="molecule type" value="Genomic_DNA"/>
</dbReference>
<name>A0AAC9NKQ7_VIRHA</name>
<dbReference type="Gene3D" id="3.30.70.100">
    <property type="match status" value="1"/>
</dbReference>
<dbReference type="SUPFAM" id="SSF54909">
    <property type="entry name" value="Dimeric alpha+beta barrel"/>
    <property type="match status" value="1"/>
</dbReference>
<dbReference type="PROSITE" id="PS51725">
    <property type="entry name" value="ABM"/>
    <property type="match status" value="1"/>
</dbReference>
<feature type="domain" description="ABM" evidence="1">
    <location>
        <begin position="44"/>
        <end position="132"/>
    </location>
</feature>
<dbReference type="RefSeq" id="WP_071648759.1">
    <property type="nucleotide sequence ID" value="NZ_CP017962.1"/>
</dbReference>
<dbReference type="Pfam" id="PF03992">
    <property type="entry name" value="ABM"/>
    <property type="match status" value="1"/>
</dbReference>
<organism evidence="2 3">
    <name type="scientific">Virgibacillus halodenitrificans</name>
    <name type="common">Bacillus halodenitrificans</name>
    <dbReference type="NCBI Taxonomy" id="1482"/>
    <lineage>
        <taxon>Bacteria</taxon>
        <taxon>Bacillati</taxon>
        <taxon>Bacillota</taxon>
        <taxon>Bacilli</taxon>
        <taxon>Bacillales</taxon>
        <taxon>Bacillaceae</taxon>
        <taxon>Virgibacillus</taxon>
    </lineage>
</organism>
<dbReference type="InterPro" id="IPR007138">
    <property type="entry name" value="ABM_dom"/>
</dbReference>
<reference evidence="2 3" key="1">
    <citation type="submission" date="2016-11" db="EMBL/GenBank/DDBJ databases">
        <title>Complete genome sequencing of Virgibacillus halodenitrificans PDB-F2.</title>
        <authorList>
            <person name="Sun Z."/>
            <person name="Zhou Y."/>
            <person name="Li H."/>
        </authorList>
    </citation>
    <scope>NUCLEOTIDE SEQUENCE [LARGE SCALE GENOMIC DNA]</scope>
    <source>
        <strain evidence="2 3">PDB-F2</strain>
    </source>
</reference>
<dbReference type="InterPro" id="IPR050404">
    <property type="entry name" value="Heme-degrading_MO"/>
</dbReference>
<proteinExistence type="predicted"/>
<dbReference type="KEGG" id="vhl:BME96_07080"/>
<accession>A0AAC9NKQ7</accession>
<dbReference type="InterPro" id="IPR011008">
    <property type="entry name" value="Dimeric_a/b-barrel"/>
</dbReference>
<evidence type="ECO:0000259" key="1">
    <source>
        <dbReference type="PROSITE" id="PS51725"/>
    </source>
</evidence>
<dbReference type="Proteomes" id="UP000182945">
    <property type="component" value="Chromosome"/>
</dbReference>
<evidence type="ECO:0000313" key="3">
    <source>
        <dbReference type="Proteomes" id="UP000182945"/>
    </source>
</evidence>
<protein>
    <recommendedName>
        <fullName evidence="1">ABM domain-containing protein</fullName>
    </recommendedName>
</protein>
<dbReference type="AlphaFoldDB" id="A0AAC9NKQ7"/>
<evidence type="ECO:0000313" key="2">
    <source>
        <dbReference type="EMBL" id="APC47949.1"/>
    </source>
</evidence>
<dbReference type="GeneID" id="71514146"/>
<gene>
    <name evidence="2" type="ORF">BME96_07080</name>
</gene>
<sequence>MEIIINSVERDEKVVIGERDNHISINDDVYEIIDQSGALENSGVIVLNNVPVFYEAREKFEQRFLNRPKMIEAVDGFISIRVMRPLEGDTYTIMTQWDSESSFRSWQESKAYQHAHKNRGTKQGIDQQKNVLKRKTNYHVYQVGS</sequence>